<comment type="caution">
    <text evidence="1">The sequence shown here is derived from an EMBL/GenBank/DDBJ whole genome shotgun (WGS) entry which is preliminary data.</text>
</comment>
<reference evidence="1 2" key="1">
    <citation type="submission" date="2019-03" db="EMBL/GenBank/DDBJ databases">
        <title>Nematode-trapping fungi genome.</title>
        <authorList>
            <person name="Vidal-Diez De Ulzurrun G."/>
        </authorList>
    </citation>
    <scope>NUCLEOTIDE SEQUENCE [LARGE SCALE GENOMIC DNA]</scope>
    <source>
        <strain evidence="1 2">TWF154</strain>
    </source>
</reference>
<dbReference type="GO" id="GO:0000981">
    <property type="term" value="F:DNA-binding transcription factor activity, RNA polymerase II-specific"/>
    <property type="evidence" value="ECO:0007669"/>
    <property type="project" value="InterPro"/>
</dbReference>
<sequence>MLKCIFCRRDKKKCSPKDRKLPKRCDWCIKSCYPCSEGYSPDGMRQSVSLGHGSKNAVKRVVIRPSIEIVQDLDCLLYLQSGLQECEALPPYDTVYPDSRPPSQSNRIMAHNTSMITQDTFVNGYIYPSSKEILLQNLDRLQEIKLACMGRVYEALKAVQHEADIAIEHLSAKGRVCEANVLTSMLVESPESYGTMAVYERNKQFEASQRLEAMRLSQKQCGRLFLVIKSSTLPLCLNPCPVECISINDIQSAEGYLERLVERLKLLPLGPHGTGNQGSSMATNGFISRDLVYNQIDPLWHRILTLVERKGVEQVPVPKGIEKSIRQRNLLGETGVHFALKNDLQLATDLICSELPEKQPKYGDLDSTDIRGMNFFTVAILSKSFNALHSKLPSWKIENRKCFLTGKEIFGQKSNYFNPESISQLDVHQIAAAIGEIESVHTLANICPVVYPYNHNPWSDLYEISNTGNITANDASLDQRVDIGSFPPISLAAICQNFHLIPQTPNYSVSSFADIRDEALFGLLILAFKSNQEGVLSQLSLPIRRLGLRNILDLTKVAIGTTTLTMFKKWVEVAWNIRLDYINYIIDCSPYKESWHEILETLSRRYRSRLYAPERQEFIDQLREIRSILWTEGMGCECPLCSLYEQLEINDVSWLEGGFEFQPLL</sequence>
<dbReference type="GO" id="GO:0008270">
    <property type="term" value="F:zinc ion binding"/>
    <property type="evidence" value="ECO:0007669"/>
    <property type="project" value="InterPro"/>
</dbReference>
<evidence type="ECO:0000313" key="1">
    <source>
        <dbReference type="EMBL" id="TGJ69642.1"/>
    </source>
</evidence>
<protein>
    <submittedName>
        <fullName evidence="1">Uncharacterized protein</fullName>
    </submittedName>
</protein>
<dbReference type="EMBL" id="SOZJ01000003">
    <property type="protein sequence ID" value="TGJ69642.1"/>
    <property type="molecule type" value="Genomic_DNA"/>
</dbReference>
<gene>
    <name evidence="1" type="ORF">EYR41_005668</name>
</gene>
<dbReference type="Proteomes" id="UP000297595">
    <property type="component" value="Unassembled WGS sequence"/>
</dbReference>
<dbReference type="InterPro" id="IPR001138">
    <property type="entry name" value="Zn2Cys6_DnaBD"/>
</dbReference>
<dbReference type="AlphaFoldDB" id="A0A7C8PLN9"/>
<name>A0A7C8PLN9_ORBOL</name>
<proteinExistence type="predicted"/>
<organism evidence="1 2">
    <name type="scientific">Orbilia oligospora</name>
    <name type="common">Nematode-trapping fungus</name>
    <name type="synonym">Arthrobotrys oligospora</name>
    <dbReference type="NCBI Taxonomy" id="2813651"/>
    <lineage>
        <taxon>Eukaryota</taxon>
        <taxon>Fungi</taxon>
        <taxon>Dikarya</taxon>
        <taxon>Ascomycota</taxon>
        <taxon>Pezizomycotina</taxon>
        <taxon>Orbiliomycetes</taxon>
        <taxon>Orbiliales</taxon>
        <taxon>Orbiliaceae</taxon>
        <taxon>Orbilia</taxon>
    </lineage>
</organism>
<accession>A0A7C8PLN9</accession>
<dbReference type="CDD" id="cd00067">
    <property type="entry name" value="GAL4"/>
    <property type="match status" value="1"/>
</dbReference>
<evidence type="ECO:0000313" key="2">
    <source>
        <dbReference type="Proteomes" id="UP000297595"/>
    </source>
</evidence>